<dbReference type="EMBL" id="CM047899">
    <property type="protein sequence ID" value="KAJ0103665.1"/>
    <property type="molecule type" value="Genomic_DNA"/>
</dbReference>
<keyword evidence="2" id="KW-1185">Reference proteome</keyword>
<evidence type="ECO:0000313" key="1">
    <source>
        <dbReference type="EMBL" id="KAJ0103665.1"/>
    </source>
</evidence>
<accession>A0ACC1BXE6</accession>
<protein>
    <submittedName>
        <fullName evidence="1">Uncharacterized protein</fullName>
    </submittedName>
</protein>
<dbReference type="Proteomes" id="UP001164250">
    <property type="component" value="Chromosome 3"/>
</dbReference>
<name>A0ACC1BXE6_9ROSI</name>
<sequence length="291" mass="31438">MGRAGALICLIIVAVDVVAGTFGIKAEINSNKVTHMRLRSSSNYGCKERSHEAFKLGLVAATLQAISHIAANLLGGCMCICCTEELERSGFQQAIMVRLSHPLVDCGSYRIPYVDHRDVRELKIRRLSALDMKAVIFILDIFQRMLQFQSSTQSSPWRVGAKLSDPGRPRRPRQGVARPVSSSPSVVLLGSSRLVSTPSVSAPVPLFTFAAVLEYLAAEVLELAGNAARDNKKTRIVPRHIQLAVRNDEELSKLLGDVTIANGGVMPNIHNLLLPKKAGTSGSKAGADDDS</sequence>
<evidence type="ECO:0000313" key="2">
    <source>
        <dbReference type="Proteomes" id="UP001164250"/>
    </source>
</evidence>
<reference evidence="2" key="1">
    <citation type="journal article" date="2023" name="G3 (Bethesda)">
        <title>Genome assembly and association tests identify interacting loci associated with vigor, precocity, and sex in interspecific pistachio rootstocks.</title>
        <authorList>
            <person name="Palmer W."/>
            <person name="Jacygrad E."/>
            <person name="Sagayaradj S."/>
            <person name="Cavanaugh K."/>
            <person name="Han R."/>
            <person name="Bertier L."/>
            <person name="Beede B."/>
            <person name="Kafkas S."/>
            <person name="Golino D."/>
            <person name="Preece J."/>
            <person name="Michelmore R."/>
        </authorList>
    </citation>
    <scope>NUCLEOTIDE SEQUENCE [LARGE SCALE GENOMIC DNA]</scope>
</reference>
<organism evidence="1 2">
    <name type="scientific">Pistacia atlantica</name>
    <dbReference type="NCBI Taxonomy" id="434234"/>
    <lineage>
        <taxon>Eukaryota</taxon>
        <taxon>Viridiplantae</taxon>
        <taxon>Streptophyta</taxon>
        <taxon>Embryophyta</taxon>
        <taxon>Tracheophyta</taxon>
        <taxon>Spermatophyta</taxon>
        <taxon>Magnoliopsida</taxon>
        <taxon>eudicotyledons</taxon>
        <taxon>Gunneridae</taxon>
        <taxon>Pentapetalae</taxon>
        <taxon>rosids</taxon>
        <taxon>malvids</taxon>
        <taxon>Sapindales</taxon>
        <taxon>Anacardiaceae</taxon>
        <taxon>Pistacia</taxon>
    </lineage>
</organism>
<comment type="caution">
    <text evidence="1">The sequence shown here is derived from an EMBL/GenBank/DDBJ whole genome shotgun (WGS) entry which is preliminary data.</text>
</comment>
<proteinExistence type="predicted"/>
<gene>
    <name evidence="1" type="ORF">Patl1_04401</name>
</gene>